<evidence type="ECO:0000313" key="1">
    <source>
        <dbReference type="EMBL" id="PPK90843.1"/>
    </source>
</evidence>
<dbReference type="InterPro" id="IPR048142">
    <property type="entry name" value="QRL_CxxC_CxxC"/>
</dbReference>
<dbReference type="NCBIfam" id="NF041638">
    <property type="entry name" value="QRL_CxxC_CxxC"/>
    <property type="match status" value="1"/>
</dbReference>
<dbReference type="Proteomes" id="UP000239485">
    <property type="component" value="Unassembled WGS sequence"/>
</dbReference>
<protein>
    <submittedName>
        <fullName evidence="1">Uncharacterized protein</fullName>
    </submittedName>
</protein>
<organism evidence="1 2">
    <name type="scientific">Kineococcus xinjiangensis</name>
    <dbReference type="NCBI Taxonomy" id="512762"/>
    <lineage>
        <taxon>Bacteria</taxon>
        <taxon>Bacillati</taxon>
        <taxon>Actinomycetota</taxon>
        <taxon>Actinomycetes</taxon>
        <taxon>Kineosporiales</taxon>
        <taxon>Kineosporiaceae</taxon>
        <taxon>Kineococcus</taxon>
    </lineage>
</organism>
<evidence type="ECO:0000313" key="2">
    <source>
        <dbReference type="Proteomes" id="UP000239485"/>
    </source>
</evidence>
<dbReference type="EMBL" id="PTJD01000022">
    <property type="protein sequence ID" value="PPK90843.1"/>
    <property type="molecule type" value="Genomic_DNA"/>
</dbReference>
<dbReference type="RefSeq" id="WP_211291305.1">
    <property type="nucleotide sequence ID" value="NZ_PTJD01000022.1"/>
</dbReference>
<dbReference type="AlphaFoldDB" id="A0A2S6IC87"/>
<proteinExistence type="predicted"/>
<keyword evidence="2" id="KW-1185">Reference proteome</keyword>
<reference evidence="1 2" key="1">
    <citation type="submission" date="2018-02" db="EMBL/GenBank/DDBJ databases">
        <title>Genomic Encyclopedia of Archaeal and Bacterial Type Strains, Phase II (KMG-II): from individual species to whole genera.</title>
        <authorList>
            <person name="Goeker M."/>
        </authorList>
    </citation>
    <scope>NUCLEOTIDE SEQUENCE [LARGE SCALE GENOMIC DNA]</scope>
    <source>
        <strain evidence="1 2">DSM 22857</strain>
    </source>
</reference>
<accession>A0A2S6IC87</accession>
<comment type="caution">
    <text evidence="1">The sequence shown here is derived from an EMBL/GenBank/DDBJ whole genome shotgun (WGS) entry which is preliminary data.</text>
</comment>
<gene>
    <name evidence="1" type="ORF">CLV92_12218</name>
</gene>
<sequence length="155" mass="16738">MTARRRTRRVRVFAASATPEAVAATEAGEWLTYRWGCAPDGYVTRRQLGALGLCPGGRRPGAEIRWGRGFKRVAYLYRVADARPKRVPSAAQLAALGKAMAARRTCTRCGRDVGYCVPTSTRECVDCMFPVSGLVAGTDRAWGAPTATQWAGEAA</sequence>
<name>A0A2S6IC87_9ACTN</name>